<evidence type="ECO:0000256" key="10">
    <source>
        <dbReference type="PIRNR" id="PIRNR015601"/>
    </source>
</evidence>
<gene>
    <name evidence="13" type="ORF">HWQ67_14360</name>
</gene>
<evidence type="ECO:0000256" key="4">
    <source>
        <dbReference type="ARBA" id="ARBA00022552"/>
    </source>
</evidence>
<proteinExistence type="inferred from homology"/>
<dbReference type="NCBIfam" id="NF008692">
    <property type="entry name" value="PRK11713.1-5"/>
    <property type="match status" value="1"/>
</dbReference>
<evidence type="ECO:0000256" key="9">
    <source>
        <dbReference type="ARBA" id="ARBA00047944"/>
    </source>
</evidence>
<evidence type="ECO:0000256" key="2">
    <source>
        <dbReference type="ARBA" id="ARBA00005528"/>
    </source>
</evidence>
<evidence type="ECO:0000259" key="12">
    <source>
        <dbReference type="Pfam" id="PF20260"/>
    </source>
</evidence>
<protein>
    <recommendedName>
        <fullName evidence="10">Ribosomal RNA small subunit methyltransferase E</fullName>
        <ecNumber evidence="10">2.1.1.193</ecNumber>
    </recommendedName>
</protein>
<evidence type="ECO:0000256" key="7">
    <source>
        <dbReference type="ARBA" id="ARBA00022691"/>
    </source>
</evidence>
<dbReference type="EMBL" id="JABXWD010000337">
    <property type="protein sequence ID" value="MBV6342766.1"/>
    <property type="molecule type" value="Genomic_DNA"/>
</dbReference>
<dbReference type="Proteomes" id="UP001196980">
    <property type="component" value="Unassembled WGS sequence"/>
</dbReference>
<evidence type="ECO:0000256" key="6">
    <source>
        <dbReference type="ARBA" id="ARBA00022679"/>
    </source>
</evidence>
<evidence type="ECO:0000256" key="1">
    <source>
        <dbReference type="ARBA" id="ARBA00004496"/>
    </source>
</evidence>
<feature type="domain" description="Ribosomal RNA small subunit methyltransferase E methyltransferase" evidence="11">
    <location>
        <begin position="73"/>
        <end position="233"/>
    </location>
</feature>
<comment type="function">
    <text evidence="8 10">Specifically methylates the N3 position of the uracil ring of uridine 1498 (m3U1498) in 16S rRNA. Acts on the fully assembled 30S ribosomal subunit.</text>
</comment>
<dbReference type="NCBIfam" id="TIGR00046">
    <property type="entry name" value="RsmE family RNA methyltransferase"/>
    <property type="match status" value="1"/>
</dbReference>
<keyword evidence="5 10" id="KW-0489">Methyltransferase</keyword>
<evidence type="ECO:0000259" key="11">
    <source>
        <dbReference type="Pfam" id="PF04452"/>
    </source>
</evidence>
<comment type="catalytic activity">
    <reaction evidence="9 10">
        <text>uridine(1498) in 16S rRNA + S-adenosyl-L-methionine = N(3)-methyluridine(1498) in 16S rRNA + S-adenosyl-L-homocysteine + H(+)</text>
        <dbReference type="Rhea" id="RHEA:42920"/>
        <dbReference type="Rhea" id="RHEA-COMP:10283"/>
        <dbReference type="Rhea" id="RHEA-COMP:10284"/>
        <dbReference type="ChEBI" id="CHEBI:15378"/>
        <dbReference type="ChEBI" id="CHEBI:57856"/>
        <dbReference type="ChEBI" id="CHEBI:59789"/>
        <dbReference type="ChEBI" id="CHEBI:65315"/>
        <dbReference type="ChEBI" id="CHEBI:74502"/>
        <dbReference type="EC" id="2.1.1.193"/>
    </reaction>
</comment>
<dbReference type="EC" id="2.1.1.193" evidence="10"/>
<organism evidence="13 14">
    <name type="scientific">Candidatus Magnetobacterium casense</name>
    <dbReference type="NCBI Taxonomy" id="1455061"/>
    <lineage>
        <taxon>Bacteria</taxon>
        <taxon>Pseudomonadati</taxon>
        <taxon>Nitrospirota</taxon>
        <taxon>Thermodesulfovibrionia</taxon>
        <taxon>Thermodesulfovibrionales</taxon>
        <taxon>Candidatus Magnetobacteriaceae</taxon>
        <taxon>Candidatus Magnetobacterium</taxon>
    </lineage>
</organism>
<dbReference type="Pfam" id="PF20260">
    <property type="entry name" value="PUA_4"/>
    <property type="match status" value="1"/>
</dbReference>
<evidence type="ECO:0000313" key="14">
    <source>
        <dbReference type="Proteomes" id="UP001196980"/>
    </source>
</evidence>
<dbReference type="Pfam" id="PF04452">
    <property type="entry name" value="Methyltrans_RNA"/>
    <property type="match status" value="1"/>
</dbReference>
<reference evidence="13 14" key="1">
    <citation type="journal article" date="2020" name="J Geophys Res Biogeosci">
        <title>Magnetotaxis as an Adaptation to Enable Bacterial Shuttling of Microbial Sulfur and Sulfur Cycling Across Aquatic Oxic#Anoxic Interfaces.</title>
        <authorList>
            <person name="Li J."/>
            <person name="Liu P."/>
            <person name="Wang J."/>
            <person name="Roberts A.P."/>
            <person name="Pan Y."/>
        </authorList>
    </citation>
    <scope>NUCLEOTIDE SEQUENCE [LARGE SCALE GENOMIC DNA]</scope>
    <source>
        <strain evidence="13 14">MYR-1_YQ</strain>
    </source>
</reference>
<dbReference type="SUPFAM" id="SSF88697">
    <property type="entry name" value="PUA domain-like"/>
    <property type="match status" value="1"/>
</dbReference>
<evidence type="ECO:0000256" key="3">
    <source>
        <dbReference type="ARBA" id="ARBA00022490"/>
    </source>
</evidence>
<keyword evidence="7 10" id="KW-0949">S-adenosyl-L-methionine</keyword>
<comment type="similarity">
    <text evidence="2 10">Belongs to the RNA methyltransferase RsmE family.</text>
</comment>
<dbReference type="InterPro" id="IPR006700">
    <property type="entry name" value="RsmE"/>
</dbReference>
<dbReference type="PANTHER" id="PTHR30027:SF3">
    <property type="entry name" value="16S RRNA (URACIL(1498)-N(3))-METHYLTRANSFERASE"/>
    <property type="match status" value="1"/>
</dbReference>
<dbReference type="InterPro" id="IPR015947">
    <property type="entry name" value="PUA-like_sf"/>
</dbReference>
<dbReference type="InterPro" id="IPR029028">
    <property type="entry name" value="Alpha/beta_knot_MTases"/>
</dbReference>
<keyword evidence="4 10" id="KW-0698">rRNA processing</keyword>
<dbReference type="GO" id="GO:0008168">
    <property type="term" value="F:methyltransferase activity"/>
    <property type="evidence" value="ECO:0007669"/>
    <property type="project" value="UniProtKB-KW"/>
</dbReference>
<dbReference type="RefSeq" id="WP_218253380.1">
    <property type="nucleotide sequence ID" value="NZ_JABXWD010000337.1"/>
</dbReference>
<dbReference type="InterPro" id="IPR029026">
    <property type="entry name" value="tRNA_m1G_MTases_N"/>
</dbReference>
<name>A0ABS6S1N9_9BACT</name>
<comment type="subcellular location">
    <subcellularLocation>
        <location evidence="1 10">Cytoplasm</location>
    </subcellularLocation>
</comment>
<dbReference type="CDD" id="cd18084">
    <property type="entry name" value="RsmE-like"/>
    <property type="match status" value="1"/>
</dbReference>
<dbReference type="InterPro" id="IPR046886">
    <property type="entry name" value="RsmE_MTase_dom"/>
</dbReference>
<evidence type="ECO:0000313" key="13">
    <source>
        <dbReference type="EMBL" id="MBV6342766.1"/>
    </source>
</evidence>
<dbReference type="GO" id="GO:0032259">
    <property type="term" value="P:methylation"/>
    <property type="evidence" value="ECO:0007669"/>
    <property type="project" value="UniProtKB-KW"/>
</dbReference>
<accession>A0ABS6S1N9</accession>
<dbReference type="PANTHER" id="PTHR30027">
    <property type="entry name" value="RIBOSOMAL RNA SMALL SUBUNIT METHYLTRANSFERASE E"/>
    <property type="match status" value="1"/>
</dbReference>
<dbReference type="SUPFAM" id="SSF75217">
    <property type="entry name" value="alpha/beta knot"/>
    <property type="match status" value="1"/>
</dbReference>
<comment type="caution">
    <text evidence="13">The sequence shown here is derived from an EMBL/GenBank/DDBJ whole genome shotgun (WGS) entry which is preliminary data.</text>
</comment>
<evidence type="ECO:0000256" key="8">
    <source>
        <dbReference type="ARBA" id="ARBA00025699"/>
    </source>
</evidence>
<dbReference type="InterPro" id="IPR046887">
    <property type="entry name" value="RsmE_PUA-like"/>
</dbReference>
<keyword evidence="6 10" id="KW-0808">Transferase</keyword>
<dbReference type="Gene3D" id="3.40.1280.10">
    <property type="match status" value="1"/>
</dbReference>
<sequence length="243" mass="26553">MPYIFIDSLVVRDGHAQLGREVSHYIASVLRHRVADELELFDADGRYYRATITALGRGGVTVRAVQEAAPQRESSLDMVLCQGLLKGDKMDLVVEKSTELGVRRIIPVSTQRGQMHHTRRLQRWKKIAIEAARQSGRVVVPDVAEVTDLSSLLGQISSEKDAPGIMFYEGEGTHTPRDLPGTPGRVYVLVGSEGGFTTDEVLHAQGAGVLIASLGRRILRAETAAIVGVALVQFLYGDLGLRR</sequence>
<keyword evidence="14" id="KW-1185">Reference proteome</keyword>
<keyword evidence="3 10" id="KW-0963">Cytoplasm</keyword>
<dbReference type="PIRSF" id="PIRSF015601">
    <property type="entry name" value="MTase_slr0722"/>
    <property type="match status" value="1"/>
</dbReference>
<feature type="domain" description="Ribosomal RNA small subunit methyltransferase E PUA-like" evidence="12">
    <location>
        <begin position="20"/>
        <end position="63"/>
    </location>
</feature>
<evidence type="ECO:0000256" key="5">
    <source>
        <dbReference type="ARBA" id="ARBA00022603"/>
    </source>
</evidence>